<accession>A0A975WDY4</accession>
<dbReference type="Gene3D" id="3.40.190.290">
    <property type="match status" value="1"/>
</dbReference>
<dbReference type="InterPro" id="IPR036390">
    <property type="entry name" value="WH_DNA-bd_sf"/>
</dbReference>
<dbReference type="PANTHER" id="PTHR30537:SF5">
    <property type="entry name" value="HTH-TYPE TRANSCRIPTIONAL ACTIVATOR TTDR-RELATED"/>
    <property type="match status" value="1"/>
</dbReference>
<evidence type="ECO:0000313" key="6">
    <source>
        <dbReference type="EMBL" id="SEK04774.1"/>
    </source>
</evidence>
<dbReference type="InterPro" id="IPR058163">
    <property type="entry name" value="LysR-type_TF_proteobact-type"/>
</dbReference>
<dbReference type="InterPro" id="IPR000847">
    <property type="entry name" value="LysR_HTH_N"/>
</dbReference>
<feature type="domain" description="HTH lysR-type" evidence="5">
    <location>
        <begin position="1"/>
        <end position="59"/>
    </location>
</feature>
<dbReference type="GeneID" id="80820398"/>
<comment type="similarity">
    <text evidence="1">Belongs to the LysR transcriptional regulatory family.</text>
</comment>
<dbReference type="AlphaFoldDB" id="A0A975WDY4"/>
<dbReference type="RefSeq" id="WP_074838867.1">
    <property type="nucleotide sequence ID" value="NZ_CATMKJ010000026.1"/>
</dbReference>
<reference evidence="6 7" key="1">
    <citation type="submission" date="2016-10" db="EMBL/GenBank/DDBJ databases">
        <authorList>
            <person name="Varghese N."/>
            <person name="Submissions S."/>
        </authorList>
    </citation>
    <scope>NUCLEOTIDE SEQUENCE [LARGE SCALE GENOMIC DNA]</scope>
    <source>
        <strain evidence="6 7">FF3</strain>
    </source>
</reference>
<keyword evidence="7" id="KW-1185">Reference proteome</keyword>
<dbReference type="Pfam" id="PF00126">
    <property type="entry name" value="HTH_1"/>
    <property type="match status" value="1"/>
</dbReference>
<dbReference type="PANTHER" id="PTHR30537">
    <property type="entry name" value="HTH-TYPE TRANSCRIPTIONAL REGULATOR"/>
    <property type="match status" value="1"/>
</dbReference>
<dbReference type="FunFam" id="1.10.10.10:FF:000001">
    <property type="entry name" value="LysR family transcriptional regulator"/>
    <property type="match status" value="1"/>
</dbReference>
<name>A0A975WDY4_9RHOB</name>
<dbReference type="PROSITE" id="PS50931">
    <property type="entry name" value="HTH_LYSR"/>
    <property type="match status" value="1"/>
</dbReference>
<keyword evidence="4" id="KW-0804">Transcription</keyword>
<evidence type="ECO:0000256" key="4">
    <source>
        <dbReference type="ARBA" id="ARBA00023163"/>
    </source>
</evidence>
<gene>
    <name evidence="6" type="ORF">SAMN04487940_1218</name>
</gene>
<dbReference type="Pfam" id="PF03466">
    <property type="entry name" value="LysR_substrate"/>
    <property type="match status" value="1"/>
</dbReference>
<evidence type="ECO:0000259" key="5">
    <source>
        <dbReference type="PROSITE" id="PS50931"/>
    </source>
</evidence>
<keyword evidence="3 6" id="KW-0238">DNA-binding</keyword>
<proteinExistence type="inferred from homology"/>
<dbReference type="Gene3D" id="1.10.10.10">
    <property type="entry name" value="Winged helix-like DNA-binding domain superfamily/Winged helix DNA-binding domain"/>
    <property type="match status" value="1"/>
</dbReference>
<dbReference type="CDD" id="cd08422">
    <property type="entry name" value="PBP2_CrgA_like"/>
    <property type="match status" value="1"/>
</dbReference>
<keyword evidence="2" id="KW-0805">Transcription regulation</keyword>
<dbReference type="SUPFAM" id="SSF53850">
    <property type="entry name" value="Periplasmic binding protein-like II"/>
    <property type="match status" value="1"/>
</dbReference>
<dbReference type="InterPro" id="IPR036388">
    <property type="entry name" value="WH-like_DNA-bd_sf"/>
</dbReference>
<dbReference type="Proteomes" id="UP000182932">
    <property type="component" value="Unassembled WGS sequence"/>
</dbReference>
<dbReference type="EMBL" id="FNYY01000021">
    <property type="protein sequence ID" value="SEK04774.1"/>
    <property type="molecule type" value="Genomic_DNA"/>
</dbReference>
<comment type="caution">
    <text evidence="6">The sequence shown here is derived from an EMBL/GenBank/DDBJ whole genome shotgun (WGS) entry which is preliminary data.</text>
</comment>
<evidence type="ECO:0000256" key="1">
    <source>
        <dbReference type="ARBA" id="ARBA00009437"/>
    </source>
</evidence>
<protein>
    <submittedName>
        <fullName evidence="6">DNA-binding transcriptional regulator, LysR family</fullName>
    </submittedName>
</protein>
<dbReference type="GO" id="GO:0003677">
    <property type="term" value="F:DNA binding"/>
    <property type="evidence" value="ECO:0007669"/>
    <property type="project" value="UniProtKB-KW"/>
</dbReference>
<evidence type="ECO:0000256" key="2">
    <source>
        <dbReference type="ARBA" id="ARBA00023015"/>
    </source>
</evidence>
<dbReference type="InterPro" id="IPR005119">
    <property type="entry name" value="LysR_subst-bd"/>
</dbReference>
<organism evidence="6 7">
    <name type="scientific">Marinovum algicola</name>
    <dbReference type="NCBI Taxonomy" id="42444"/>
    <lineage>
        <taxon>Bacteria</taxon>
        <taxon>Pseudomonadati</taxon>
        <taxon>Pseudomonadota</taxon>
        <taxon>Alphaproteobacteria</taxon>
        <taxon>Rhodobacterales</taxon>
        <taxon>Roseobacteraceae</taxon>
        <taxon>Marinovum</taxon>
    </lineage>
</organism>
<sequence>MDKLSVMHAFRRIVERGSFARAAEDLGVSPALLSREIKLLEESLGSTLLTRTTRSMSLTEAGRLYYDEASGILEAVTGVEARIRAGAGAVRGHLKVNASSSFGQAVIAPMLPGFFAAYPELRVTLSLDDRIVDMVEGGFDLSIRIRAVLPDSALLARKIGSIRQRIFAAPAYLDQAGRPETPEDIAGHRVVGFLLADHLSSWSLHGPAGHRTIELDPPVRVGNSLVLRDLLIAGQGLGTLPDFVSKEAEARGALVRVLPEWELPAPEVFAVTGSRLGMDAKVTAFLDHLRVAMTA</sequence>
<evidence type="ECO:0000313" key="7">
    <source>
        <dbReference type="Proteomes" id="UP000182932"/>
    </source>
</evidence>
<dbReference type="SUPFAM" id="SSF46785">
    <property type="entry name" value="Winged helix' DNA-binding domain"/>
    <property type="match status" value="1"/>
</dbReference>
<evidence type="ECO:0000256" key="3">
    <source>
        <dbReference type="ARBA" id="ARBA00023125"/>
    </source>
</evidence>
<dbReference type="GO" id="GO:0003700">
    <property type="term" value="F:DNA-binding transcription factor activity"/>
    <property type="evidence" value="ECO:0007669"/>
    <property type="project" value="InterPro"/>
</dbReference>